<dbReference type="GO" id="GO:0046872">
    <property type="term" value="F:metal ion binding"/>
    <property type="evidence" value="ECO:0007669"/>
    <property type="project" value="UniProtKB-KW"/>
</dbReference>
<protein>
    <submittedName>
        <fullName evidence="2">ADP-ribosyl glycohydrolase</fullName>
    </submittedName>
</protein>
<accession>A0A090IX68</accession>
<feature type="binding site" evidence="1">
    <location>
        <position position="36"/>
    </location>
    <ligand>
        <name>Mg(2+)</name>
        <dbReference type="ChEBI" id="CHEBI:18420"/>
        <label>1</label>
    </ligand>
</feature>
<dbReference type="InterPro" id="IPR005502">
    <property type="entry name" value="Ribosyl_crysJ1"/>
</dbReference>
<feature type="binding site" evidence="1">
    <location>
        <position position="228"/>
    </location>
    <ligand>
        <name>Mg(2+)</name>
        <dbReference type="ChEBI" id="CHEBI:18420"/>
        <label>1</label>
    </ligand>
</feature>
<reference evidence="2 3" key="1">
    <citation type="submission" date="2014-07" db="EMBL/GenBank/DDBJ databases">
        <authorList>
            <person name="Wibberg Daniel"/>
        </authorList>
    </citation>
    <scope>NUCLEOTIDE SEQUENCE [LARGE SCALE GENOMIC DNA]</scope>
</reference>
<dbReference type="InterPro" id="IPR045425">
    <property type="entry name" value="DUF6508"/>
</dbReference>
<evidence type="ECO:0000256" key="1">
    <source>
        <dbReference type="PIRSR" id="PIRSR605502-1"/>
    </source>
</evidence>
<comment type="cofactor">
    <cofactor evidence="1">
        <name>Mg(2+)</name>
        <dbReference type="ChEBI" id="CHEBI:18420"/>
    </cofactor>
    <text evidence="1">Binds 2 magnesium ions per subunit.</text>
</comment>
<dbReference type="PANTHER" id="PTHR16222">
    <property type="entry name" value="ADP-RIBOSYLGLYCOHYDROLASE"/>
    <property type="match status" value="1"/>
</dbReference>
<keyword evidence="3" id="KW-1185">Reference proteome</keyword>
<dbReference type="AlphaFoldDB" id="A0A090IX68"/>
<sequence length="431" mass="48991">MIGAIIGDIVGSRFEFNNHRNKNFKLFAEDCHVTDDSIMTLAIAKAIMETERAINKDYEKNGYYSLLEEMSVRYMQEIGRKYPDCGYGYRFNQWVFCANPEPYNSFGNGAAMRISPVGFIARTESEACKLSEIVTGVTHNHEEGLKGAEATAVAIFMAWNGCTKSEIRNKINSSYYPLNFTIDGIRDSYQFNETCQETVPQAIAAFLESGSFEDAIRTAISVGGDSDTLAAITGAIAEAYYGVPEILRKKALTYLDDELRAIYDEWCEFTEAGHPHSKFKMLTKYIGKLSDRAYFGDWVFDDENDGSSEHPKQMPFVKYDELVKMFVDEFYQFSQSHPEYKLMKYHLILEDYGVQPNTAGLRDAKVELLDAQCILAMIMCIIRFERFGEGLLLNFFKEGIILKWLKRLKTIDDSDIVSNPANIPNQSSKDK</sequence>
<keyword evidence="1" id="KW-0479">Metal-binding</keyword>
<organism evidence="2 3">
    <name type="scientific">Caldibacillus thermoamylovorans</name>
    <dbReference type="NCBI Taxonomy" id="35841"/>
    <lineage>
        <taxon>Bacteria</taxon>
        <taxon>Bacillati</taxon>
        <taxon>Bacillota</taxon>
        <taxon>Bacilli</taxon>
        <taxon>Bacillales</taxon>
        <taxon>Bacillaceae</taxon>
        <taxon>Caldibacillus</taxon>
    </lineage>
</organism>
<dbReference type="InterPro" id="IPR050792">
    <property type="entry name" value="ADP-ribosylglycohydrolase"/>
</dbReference>
<dbReference type="Pfam" id="PF03747">
    <property type="entry name" value="ADP_ribosyl_GH"/>
    <property type="match status" value="1"/>
</dbReference>
<dbReference type="Proteomes" id="UP000040576">
    <property type="component" value="Unassembled WGS sequence"/>
</dbReference>
<dbReference type="GO" id="GO:0016787">
    <property type="term" value="F:hydrolase activity"/>
    <property type="evidence" value="ECO:0007669"/>
    <property type="project" value="UniProtKB-KW"/>
</dbReference>
<dbReference type="RefSeq" id="WP_072012625.1">
    <property type="nucleotide sequence ID" value="NZ_CCRF01000010.1"/>
</dbReference>
<keyword evidence="1" id="KW-0460">Magnesium</keyword>
<proteinExistence type="predicted"/>
<dbReference type="InterPro" id="IPR036705">
    <property type="entry name" value="Ribosyl_crysJ1_sf"/>
</dbReference>
<dbReference type="Pfam" id="PF20118">
    <property type="entry name" value="DUF6508"/>
    <property type="match status" value="1"/>
</dbReference>
<evidence type="ECO:0000313" key="2">
    <source>
        <dbReference type="EMBL" id="CEE00135.1"/>
    </source>
</evidence>
<feature type="binding site" evidence="1">
    <location>
        <position position="227"/>
    </location>
    <ligand>
        <name>Mg(2+)</name>
        <dbReference type="ChEBI" id="CHEBI:18420"/>
        <label>1</label>
    </ligand>
</feature>
<gene>
    <name evidence="2" type="ORF">BT1A1_0274</name>
</gene>
<dbReference type="EMBL" id="CCRF01000010">
    <property type="protein sequence ID" value="CEE00135.1"/>
    <property type="molecule type" value="Genomic_DNA"/>
</dbReference>
<dbReference type="SUPFAM" id="SSF101478">
    <property type="entry name" value="ADP-ribosylglycohydrolase"/>
    <property type="match status" value="1"/>
</dbReference>
<name>A0A090IX68_9BACI</name>
<dbReference type="Gene3D" id="1.10.4080.10">
    <property type="entry name" value="ADP-ribosylation/Crystallin J1"/>
    <property type="match status" value="1"/>
</dbReference>
<feature type="binding site" evidence="1">
    <location>
        <position position="35"/>
    </location>
    <ligand>
        <name>Mg(2+)</name>
        <dbReference type="ChEBI" id="CHEBI:18420"/>
        <label>1</label>
    </ligand>
</feature>
<keyword evidence="2" id="KW-0378">Hydrolase</keyword>
<feature type="binding site" evidence="1">
    <location>
        <position position="34"/>
    </location>
    <ligand>
        <name>Mg(2+)</name>
        <dbReference type="ChEBI" id="CHEBI:18420"/>
        <label>1</label>
    </ligand>
</feature>
<dbReference type="PANTHER" id="PTHR16222:SF12">
    <property type="entry name" value="ADP-RIBOSYLGLYCOHYDROLASE-RELATED"/>
    <property type="match status" value="1"/>
</dbReference>
<evidence type="ECO:0000313" key="3">
    <source>
        <dbReference type="Proteomes" id="UP000040576"/>
    </source>
</evidence>
<feature type="binding site" evidence="1">
    <location>
        <position position="225"/>
    </location>
    <ligand>
        <name>Mg(2+)</name>
        <dbReference type="ChEBI" id="CHEBI:18420"/>
        <label>1</label>
    </ligand>
</feature>